<accession>A0A175VN21</accession>
<dbReference type="SUPFAM" id="SSF81383">
    <property type="entry name" value="F-box domain"/>
    <property type="match status" value="1"/>
</dbReference>
<dbReference type="VEuPathDB" id="FungiDB:MMYC01_210650"/>
<dbReference type="EMBL" id="LCTW02000608">
    <property type="protein sequence ID" value="KXX72916.1"/>
    <property type="molecule type" value="Genomic_DNA"/>
</dbReference>
<evidence type="ECO:0000313" key="4">
    <source>
        <dbReference type="Proteomes" id="UP000078237"/>
    </source>
</evidence>
<dbReference type="InterPro" id="IPR036047">
    <property type="entry name" value="F-box-like_dom_sf"/>
</dbReference>
<feature type="compositionally biased region" description="Acidic residues" evidence="1">
    <location>
        <begin position="225"/>
        <end position="238"/>
    </location>
</feature>
<evidence type="ECO:0000256" key="1">
    <source>
        <dbReference type="SAM" id="MobiDB-lite"/>
    </source>
</evidence>
<comment type="caution">
    <text evidence="3">The sequence shown here is derived from an EMBL/GenBank/DDBJ whole genome shotgun (WGS) entry which is preliminary data.</text>
</comment>
<feature type="compositionally biased region" description="Basic and acidic residues" evidence="1">
    <location>
        <begin position="262"/>
        <end position="271"/>
    </location>
</feature>
<feature type="region of interest" description="Disordered" evidence="1">
    <location>
        <begin position="735"/>
        <end position="770"/>
    </location>
</feature>
<gene>
    <name evidence="3" type="ORF">MMYC01_210650</name>
</gene>
<feature type="domain" description="F-box" evidence="2">
    <location>
        <begin position="513"/>
        <end position="561"/>
    </location>
</feature>
<reference evidence="3 4" key="1">
    <citation type="journal article" date="2016" name="Genome Announc.">
        <title>Genome Sequence of Madurella mycetomatis mm55, Isolated from a Human Mycetoma Case in Sudan.</title>
        <authorList>
            <person name="Smit S."/>
            <person name="Derks M.F."/>
            <person name="Bervoets S."/>
            <person name="Fahal A."/>
            <person name="van Leeuwen W."/>
            <person name="van Belkum A."/>
            <person name="van de Sande W.W."/>
        </authorList>
    </citation>
    <scope>NUCLEOTIDE SEQUENCE [LARGE SCALE GENOMIC DNA]</scope>
    <source>
        <strain evidence="4">mm55</strain>
    </source>
</reference>
<proteinExistence type="predicted"/>
<dbReference type="OrthoDB" id="409136at2759"/>
<organism evidence="3 4">
    <name type="scientific">Madurella mycetomatis</name>
    <dbReference type="NCBI Taxonomy" id="100816"/>
    <lineage>
        <taxon>Eukaryota</taxon>
        <taxon>Fungi</taxon>
        <taxon>Dikarya</taxon>
        <taxon>Ascomycota</taxon>
        <taxon>Pezizomycotina</taxon>
        <taxon>Sordariomycetes</taxon>
        <taxon>Sordariomycetidae</taxon>
        <taxon>Sordariales</taxon>
        <taxon>Sordariales incertae sedis</taxon>
        <taxon>Madurella</taxon>
    </lineage>
</organism>
<feature type="region of interest" description="Disordered" evidence="1">
    <location>
        <begin position="204"/>
        <end position="272"/>
    </location>
</feature>
<dbReference type="CDD" id="cd09917">
    <property type="entry name" value="F-box_SF"/>
    <property type="match status" value="1"/>
</dbReference>
<feature type="compositionally biased region" description="Acidic residues" evidence="1">
    <location>
        <begin position="204"/>
        <end position="213"/>
    </location>
</feature>
<dbReference type="Proteomes" id="UP000078237">
    <property type="component" value="Unassembled WGS sequence"/>
</dbReference>
<evidence type="ECO:0000313" key="3">
    <source>
        <dbReference type="EMBL" id="KXX72916.1"/>
    </source>
</evidence>
<feature type="non-terminal residue" evidence="3">
    <location>
        <position position="1"/>
    </location>
</feature>
<keyword evidence="4" id="KW-1185">Reference proteome</keyword>
<dbReference type="Pfam" id="PF00646">
    <property type="entry name" value="F-box"/>
    <property type="match status" value="1"/>
</dbReference>
<dbReference type="InterPro" id="IPR001810">
    <property type="entry name" value="F-box_dom"/>
</dbReference>
<sequence>WRDTPHSCGRRVYFDPRRGRKFWEPVGPVTEAWSLLGPRISARAQALARFDPAFSIHLVMIGESIQTAAPHVVFCVDDSALQQVIRNDRLLNDILSAHPVPLGMHFCPNLPQLLAQAAPSADLTQDDGPLSSAARYSVWATEAGPRIGTRLYVACHDGGPLRMATGGPVFLHDGKTYQTTVQHVFCRSGSALAAPIKPSFQLDLDMDDSESDTDDIRHSNPSADDLSDGDAICCEDQEGPFPHLPSASLSTQGPEDAEANQDVEKGKDPEIPRGLVRLGNALPETVVGVQRAVDYALIEVRASSNLDPNMVSYDPSDSSKRVRVTRPADMAKTLPGTPVIVATSSGPVSGKIFTTLAYIKPRYQRQSLAVYPVMLNEDMALEPGDCGSLVIQRRDEEVHMLGHVVFGHPGTAMAYILPMDGIIDNMAKVLKVLRCQRILLYPGPCEQQKPENNMRTEFASPKFYKGLGEMAMPEKHILHDLAGKIIAKFRSTCATRKISTRVEAAGTTKYTFEDLFFRLPPEIRDLVISCLDFRDAMSLRQVSLRFRAAVSVNGSAISKRFLVSNPLPPLAQRLYPHKSPNLAHIHMVGHYHAIAWRLADHMVQWLRREMFLYGSRFQKQQFQPMKVRMKKRLLPPLLLLGRFFEICHDFLEEQAQKETEGQGQEGSIAFPFERDLMKDCSTELLVQTQDVALVFITFLRRTMRPPSKYGSFERTLRHDLKALDKKVAAVREYCAPSPPSAREVPDLGGPGGSSGDSDRSTATATQPGNPFDLGVLLPRLPDLDQIWRPSAEALLMERRVIGNRHDLNSYEAVLKQLIHQAETPADLLYKEGHDLWHALSDGENLGKPSASV</sequence>
<evidence type="ECO:0000259" key="2">
    <source>
        <dbReference type="PROSITE" id="PS50181"/>
    </source>
</evidence>
<dbReference type="PROSITE" id="PS50181">
    <property type="entry name" value="FBOX"/>
    <property type="match status" value="1"/>
</dbReference>
<name>A0A175VN21_9PEZI</name>
<dbReference type="AlphaFoldDB" id="A0A175VN21"/>
<protein>
    <recommendedName>
        <fullName evidence="2">F-box domain-containing protein</fullName>
    </recommendedName>
</protein>